<accession>A0ABX6VCP3</accession>
<evidence type="ECO:0000256" key="9">
    <source>
        <dbReference type="ARBA" id="ARBA00022842"/>
    </source>
</evidence>
<dbReference type="Pfam" id="PF02424">
    <property type="entry name" value="ApbE"/>
    <property type="match status" value="1"/>
</dbReference>
<dbReference type="EC" id="2.7.1.180" evidence="3"/>
<proteinExistence type="inferred from homology"/>
<evidence type="ECO:0000256" key="2">
    <source>
        <dbReference type="ARBA" id="ARBA00008282"/>
    </source>
</evidence>
<dbReference type="GO" id="GO:0016740">
    <property type="term" value="F:transferase activity"/>
    <property type="evidence" value="ECO:0007669"/>
    <property type="project" value="UniProtKB-KW"/>
</dbReference>
<comment type="similarity">
    <text evidence="2">Belongs to the ApbE family.</text>
</comment>
<organism evidence="12 13">
    <name type="scientific">Shewanella eurypsychrophilus</name>
    <dbReference type="NCBI Taxonomy" id="2593656"/>
    <lineage>
        <taxon>Bacteria</taxon>
        <taxon>Pseudomonadati</taxon>
        <taxon>Pseudomonadota</taxon>
        <taxon>Gammaproteobacteria</taxon>
        <taxon>Alteromonadales</taxon>
        <taxon>Shewanellaceae</taxon>
        <taxon>Shewanella</taxon>
    </lineage>
</organism>
<evidence type="ECO:0000256" key="10">
    <source>
        <dbReference type="ARBA" id="ARBA00031306"/>
    </source>
</evidence>
<evidence type="ECO:0000313" key="12">
    <source>
        <dbReference type="EMBL" id="QPG60468.1"/>
    </source>
</evidence>
<name>A0ABX6VCP3_9GAMM</name>
<evidence type="ECO:0000256" key="4">
    <source>
        <dbReference type="ARBA" id="ARBA00016337"/>
    </source>
</evidence>
<evidence type="ECO:0000256" key="6">
    <source>
        <dbReference type="ARBA" id="ARBA00022679"/>
    </source>
</evidence>
<evidence type="ECO:0000256" key="8">
    <source>
        <dbReference type="ARBA" id="ARBA00022827"/>
    </source>
</evidence>
<evidence type="ECO:0000256" key="11">
    <source>
        <dbReference type="ARBA" id="ARBA00048540"/>
    </source>
</evidence>
<keyword evidence="6 12" id="KW-0808">Transferase</keyword>
<evidence type="ECO:0000313" key="13">
    <source>
        <dbReference type="Proteomes" id="UP000316416"/>
    </source>
</evidence>
<dbReference type="InterPro" id="IPR003374">
    <property type="entry name" value="ApbE-like_sf"/>
</dbReference>
<evidence type="ECO:0000256" key="7">
    <source>
        <dbReference type="ARBA" id="ARBA00022723"/>
    </source>
</evidence>
<dbReference type="EMBL" id="CP045503">
    <property type="protein sequence ID" value="QPG60468.1"/>
    <property type="molecule type" value="Genomic_DNA"/>
</dbReference>
<keyword evidence="7" id="KW-0479">Metal-binding</keyword>
<gene>
    <name evidence="12" type="ORF">FM038_012955</name>
</gene>
<evidence type="ECO:0000256" key="5">
    <source>
        <dbReference type="ARBA" id="ARBA00022630"/>
    </source>
</evidence>
<dbReference type="PANTHER" id="PTHR30040">
    <property type="entry name" value="THIAMINE BIOSYNTHESIS LIPOPROTEIN APBE"/>
    <property type="match status" value="1"/>
</dbReference>
<keyword evidence="8" id="KW-0274">FAD</keyword>
<protein>
    <recommendedName>
        <fullName evidence="4">FAD:protein FMN transferase</fullName>
        <ecNumber evidence="3">2.7.1.180</ecNumber>
    </recommendedName>
    <alternativeName>
        <fullName evidence="10">Flavin transferase</fullName>
    </alternativeName>
</protein>
<keyword evidence="13" id="KW-1185">Reference proteome</keyword>
<evidence type="ECO:0000256" key="1">
    <source>
        <dbReference type="ARBA" id="ARBA00001946"/>
    </source>
</evidence>
<dbReference type="PANTHER" id="PTHR30040:SF2">
    <property type="entry name" value="FAD:PROTEIN FMN TRANSFERASE"/>
    <property type="match status" value="1"/>
</dbReference>
<reference evidence="12" key="1">
    <citation type="submission" date="2021-07" db="EMBL/GenBank/DDBJ databases">
        <title>Shewanella sp. YLB-07 whole genome sequence.</title>
        <authorList>
            <person name="Yu L."/>
        </authorList>
    </citation>
    <scope>NUCLEOTIDE SEQUENCE</scope>
    <source>
        <strain evidence="12">YLB-08</strain>
    </source>
</reference>
<sequence>MASPCELLIKQCQIETAHTIARFAVTECARIENKYSRYKYDSMLTKLNDNAGRWQNIDEETSAIFYFAQQCHELSDGLFDITAGRVLALWSYATQAKLPDPLEIEQAIQHVGFEQIMLEPKRCFIPSGMRLDLGGIGKEYACDRISTHLKAQYPALPVLVNLGGDISCSLANPSGWKVGIEDPKLLNTAVKFTSLVQGALTTSGNTRRVINIGEKTYGHIISPQTGYPVEYAPISVTVKAENCLIAGMLSTIAMLKGKESTQFLDSQNVEHEIFY</sequence>
<keyword evidence="5" id="KW-0285">Flavoprotein</keyword>
<comment type="catalytic activity">
    <reaction evidence="11">
        <text>L-threonyl-[protein] + FAD = FMN-L-threonyl-[protein] + AMP + H(+)</text>
        <dbReference type="Rhea" id="RHEA:36847"/>
        <dbReference type="Rhea" id="RHEA-COMP:11060"/>
        <dbReference type="Rhea" id="RHEA-COMP:11061"/>
        <dbReference type="ChEBI" id="CHEBI:15378"/>
        <dbReference type="ChEBI" id="CHEBI:30013"/>
        <dbReference type="ChEBI" id="CHEBI:57692"/>
        <dbReference type="ChEBI" id="CHEBI:74257"/>
        <dbReference type="ChEBI" id="CHEBI:456215"/>
        <dbReference type="EC" id="2.7.1.180"/>
    </reaction>
</comment>
<dbReference type="InterPro" id="IPR024932">
    <property type="entry name" value="ApbE"/>
</dbReference>
<dbReference type="Gene3D" id="3.10.520.10">
    <property type="entry name" value="ApbE-like domains"/>
    <property type="match status" value="1"/>
</dbReference>
<keyword evidence="9" id="KW-0460">Magnesium</keyword>
<evidence type="ECO:0000256" key="3">
    <source>
        <dbReference type="ARBA" id="ARBA00011955"/>
    </source>
</evidence>
<comment type="cofactor">
    <cofactor evidence="1">
        <name>Mg(2+)</name>
        <dbReference type="ChEBI" id="CHEBI:18420"/>
    </cofactor>
</comment>
<dbReference type="Proteomes" id="UP000316416">
    <property type="component" value="Chromosome"/>
</dbReference>
<dbReference type="SUPFAM" id="SSF143631">
    <property type="entry name" value="ApbE-like"/>
    <property type="match status" value="1"/>
</dbReference>